<dbReference type="AlphaFoldDB" id="A0A0F9F3R0"/>
<evidence type="ECO:0000313" key="1">
    <source>
        <dbReference type="EMBL" id="KKL73111.1"/>
    </source>
</evidence>
<proteinExistence type="predicted"/>
<dbReference type="EMBL" id="LAZR01025066">
    <property type="protein sequence ID" value="KKL73111.1"/>
    <property type="molecule type" value="Genomic_DNA"/>
</dbReference>
<reference evidence="1" key="1">
    <citation type="journal article" date="2015" name="Nature">
        <title>Complex archaea that bridge the gap between prokaryotes and eukaryotes.</title>
        <authorList>
            <person name="Spang A."/>
            <person name="Saw J.H."/>
            <person name="Jorgensen S.L."/>
            <person name="Zaremba-Niedzwiedzka K."/>
            <person name="Martijn J."/>
            <person name="Lind A.E."/>
            <person name="van Eijk R."/>
            <person name="Schleper C."/>
            <person name="Guy L."/>
            <person name="Ettema T.J."/>
        </authorList>
    </citation>
    <scope>NUCLEOTIDE SEQUENCE</scope>
</reference>
<accession>A0A0F9F3R0</accession>
<organism evidence="1">
    <name type="scientific">marine sediment metagenome</name>
    <dbReference type="NCBI Taxonomy" id="412755"/>
    <lineage>
        <taxon>unclassified sequences</taxon>
        <taxon>metagenomes</taxon>
        <taxon>ecological metagenomes</taxon>
    </lineage>
</organism>
<protein>
    <submittedName>
        <fullName evidence="1">Uncharacterized protein</fullName>
    </submittedName>
</protein>
<gene>
    <name evidence="1" type="ORF">LCGC14_2078160</name>
</gene>
<comment type="caution">
    <text evidence="1">The sequence shown here is derived from an EMBL/GenBank/DDBJ whole genome shotgun (WGS) entry which is preliminary data.</text>
</comment>
<name>A0A0F9F3R0_9ZZZZ</name>
<sequence length="43" mass="4578">MKVIKFEQPAVDGSLLVVDKELVEDIKGLLGDVEKGIIVGVAI</sequence>
<feature type="non-terminal residue" evidence="1">
    <location>
        <position position="43"/>
    </location>
</feature>